<evidence type="ECO:0000256" key="1">
    <source>
        <dbReference type="ARBA" id="ARBA00004609"/>
    </source>
</evidence>
<gene>
    <name evidence="19" type="ORF">C8035_v010034</name>
</gene>
<keyword evidence="11" id="KW-0472">Membrane</keyword>
<comment type="similarity">
    <text evidence="3">Belongs to the RBT5 family.</text>
</comment>
<evidence type="ECO:0000256" key="3">
    <source>
        <dbReference type="ARBA" id="ARBA00010031"/>
    </source>
</evidence>
<keyword evidence="12 15" id="KW-1015">Disulfide bond</keyword>
<keyword evidence="13" id="KW-0325">Glycoprotein</keyword>
<dbReference type="EMBL" id="QAPG01000048">
    <property type="protein sequence ID" value="TDZ34877.1"/>
    <property type="molecule type" value="Genomic_DNA"/>
</dbReference>
<evidence type="ECO:0000256" key="6">
    <source>
        <dbReference type="ARBA" id="ARBA00022617"/>
    </source>
</evidence>
<feature type="binding site" description="axial binding residue" evidence="15">
    <location>
        <position position="45"/>
    </location>
    <ligand>
        <name>heme</name>
        <dbReference type="ChEBI" id="CHEBI:30413"/>
    </ligand>
    <ligandPart>
        <name>Fe</name>
        <dbReference type="ChEBI" id="CHEBI:18248"/>
    </ligandPart>
</feature>
<evidence type="ECO:0000256" key="9">
    <source>
        <dbReference type="ARBA" id="ARBA00022729"/>
    </source>
</evidence>
<keyword evidence="14" id="KW-0449">Lipoprotein</keyword>
<evidence type="ECO:0000256" key="16">
    <source>
        <dbReference type="SAM" id="MobiDB-lite"/>
    </source>
</evidence>
<keyword evidence="9 17" id="KW-0732">Signal</keyword>
<evidence type="ECO:0000256" key="2">
    <source>
        <dbReference type="ARBA" id="ARBA00004613"/>
    </source>
</evidence>
<evidence type="ECO:0000256" key="8">
    <source>
        <dbReference type="ARBA" id="ARBA00022723"/>
    </source>
</evidence>
<dbReference type="GO" id="GO:0005886">
    <property type="term" value="C:plasma membrane"/>
    <property type="evidence" value="ECO:0007669"/>
    <property type="project" value="UniProtKB-SubCell"/>
</dbReference>
<keyword evidence="20" id="KW-1185">Reference proteome</keyword>
<feature type="disulfide bond" evidence="15">
    <location>
        <begin position="50"/>
        <end position="83"/>
    </location>
</feature>
<evidence type="ECO:0000256" key="17">
    <source>
        <dbReference type="SAM" id="SignalP"/>
    </source>
</evidence>
<evidence type="ECO:0000313" key="20">
    <source>
        <dbReference type="Proteomes" id="UP000295083"/>
    </source>
</evidence>
<accession>A0A4R8Q8A8</accession>
<feature type="region of interest" description="Disordered" evidence="16">
    <location>
        <begin position="101"/>
        <end position="128"/>
    </location>
</feature>
<proteinExistence type="inferred from homology"/>
<protein>
    <submittedName>
        <fullName evidence="19">GPI-anchored CFEM domain protein</fullName>
    </submittedName>
</protein>
<feature type="signal peptide" evidence="17">
    <location>
        <begin position="1"/>
        <end position="16"/>
    </location>
</feature>
<evidence type="ECO:0000256" key="13">
    <source>
        <dbReference type="ARBA" id="ARBA00023180"/>
    </source>
</evidence>
<keyword evidence="8 15" id="KW-0479">Metal-binding</keyword>
<dbReference type="PROSITE" id="PS52012">
    <property type="entry name" value="CFEM"/>
    <property type="match status" value="1"/>
</dbReference>
<dbReference type="GO" id="GO:0098552">
    <property type="term" value="C:side of membrane"/>
    <property type="evidence" value="ECO:0007669"/>
    <property type="project" value="UniProtKB-KW"/>
</dbReference>
<comment type="subcellular location">
    <subcellularLocation>
        <location evidence="1">Cell membrane</location>
        <topology evidence="1">Lipid-anchor</topology>
        <topology evidence="1">GPI-anchor</topology>
    </subcellularLocation>
    <subcellularLocation>
        <location evidence="2">Secreted</location>
    </subcellularLocation>
</comment>
<keyword evidence="4" id="KW-1003">Cell membrane</keyword>
<dbReference type="GO" id="GO:0005576">
    <property type="term" value="C:extracellular region"/>
    <property type="evidence" value="ECO:0007669"/>
    <property type="project" value="UniProtKB-SubCell"/>
</dbReference>
<keyword evidence="7" id="KW-0336">GPI-anchor</keyword>
<evidence type="ECO:0000259" key="18">
    <source>
        <dbReference type="PROSITE" id="PS52012"/>
    </source>
</evidence>
<feature type="domain" description="CFEM" evidence="18">
    <location>
        <begin position="1"/>
        <end position="110"/>
    </location>
</feature>
<dbReference type="InterPro" id="IPR008427">
    <property type="entry name" value="Extracellular_membr_CFEM_dom"/>
</dbReference>
<reference evidence="19 20" key="1">
    <citation type="submission" date="2018-11" db="EMBL/GenBank/DDBJ databases">
        <title>Genome sequence and assembly of Colletotrichum spinosum.</title>
        <authorList>
            <person name="Gan P."/>
            <person name="Shirasu K."/>
        </authorList>
    </citation>
    <scope>NUCLEOTIDE SEQUENCE [LARGE SCALE GENOMIC DNA]</scope>
    <source>
        <strain evidence="19 20">CBS 515.97</strain>
    </source>
</reference>
<comment type="caution">
    <text evidence="19">The sequence shown here is derived from an EMBL/GenBank/DDBJ whole genome shotgun (WGS) entry which is preliminary data.</text>
</comment>
<evidence type="ECO:0000256" key="12">
    <source>
        <dbReference type="ARBA" id="ARBA00023157"/>
    </source>
</evidence>
<dbReference type="SMART" id="SM00747">
    <property type="entry name" value="CFEM"/>
    <property type="match status" value="1"/>
</dbReference>
<keyword evidence="10 15" id="KW-0408">Iron</keyword>
<keyword evidence="5" id="KW-0964">Secreted</keyword>
<name>A0A4R8Q8A8_9PEZI</name>
<evidence type="ECO:0000256" key="14">
    <source>
        <dbReference type="ARBA" id="ARBA00023288"/>
    </source>
</evidence>
<evidence type="ECO:0000256" key="15">
    <source>
        <dbReference type="PROSITE-ProRule" id="PRU01356"/>
    </source>
</evidence>
<dbReference type="Pfam" id="PF05730">
    <property type="entry name" value="CFEM"/>
    <property type="match status" value="1"/>
</dbReference>
<dbReference type="InterPro" id="IPR051735">
    <property type="entry name" value="CFEM_domain"/>
</dbReference>
<dbReference type="PANTHER" id="PTHR37928:SF2">
    <property type="entry name" value="GPI ANCHORED CFEM DOMAIN PROTEIN (AFU_ORTHOLOGUE AFUA_6G10580)"/>
    <property type="match status" value="1"/>
</dbReference>
<evidence type="ECO:0000256" key="7">
    <source>
        <dbReference type="ARBA" id="ARBA00022622"/>
    </source>
</evidence>
<sequence>MKLAVVAIALAGLAGAQDTQLPSCAQDCVNRYTTTSAIAGCSQLDIKCICSNSAFLDGIACCLAGVCPQSDQDTAVRFAKNICTGAGVAVPDQVVCKNATSTGGTQSGGATQTATPTAANTAAATSTPNAAPTMGPVALLGGLIVALAVL</sequence>
<evidence type="ECO:0000256" key="11">
    <source>
        <dbReference type="ARBA" id="ARBA00023136"/>
    </source>
</evidence>
<dbReference type="AlphaFoldDB" id="A0A4R8Q8A8"/>
<keyword evidence="6 15" id="KW-0349">Heme</keyword>
<evidence type="ECO:0000256" key="4">
    <source>
        <dbReference type="ARBA" id="ARBA00022475"/>
    </source>
</evidence>
<comment type="caution">
    <text evidence="15">Lacks conserved residue(s) required for the propagation of feature annotation.</text>
</comment>
<dbReference type="Proteomes" id="UP000295083">
    <property type="component" value="Unassembled WGS sequence"/>
</dbReference>
<dbReference type="GO" id="GO:0046872">
    <property type="term" value="F:metal ion binding"/>
    <property type="evidence" value="ECO:0007669"/>
    <property type="project" value="UniProtKB-UniRule"/>
</dbReference>
<evidence type="ECO:0000256" key="10">
    <source>
        <dbReference type="ARBA" id="ARBA00023004"/>
    </source>
</evidence>
<feature type="disulfide bond" evidence="15">
    <location>
        <begin position="41"/>
        <end position="48"/>
    </location>
</feature>
<feature type="chain" id="PRO_5020644924" evidence="17">
    <location>
        <begin position="17"/>
        <end position="150"/>
    </location>
</feature>
<organism evidence="19 20">
    <name type="scientific">Colletotrichum spinosum</name>
    <dbReference type="NCBI Taxonomy" id="1347390"/>
    <lineage>
        <taxon>Eukaryota</taxon>
        <taxon>Fungi</taxon>
        <taxon>Dikarya</taxon>
        <taxon>Ascomycota</taxon>
        <taxon>Pezizomycotina</taxon>
        <taxon>Sordariomycetes</taxon>
        <taxon>Hypocreomycetidae</taxon>
        <taxon>Glomerellales</taxon>
        <taxon>Glomerellaceae</taxon>
        <taxon>Colletotrichum</taxon>
        <taxon>Colletotrichum orbiculare species complex</taxon>
    </lineage>
</organism>
<dbReference type="PANTHER" id="PTHR37928">
    <property type="entry name" value="CFEM DOMAIN PROTEIN (AFU_ORTHOLOGUE AFUA_6G14090)"/>
    <property type="match status" value="1"/>
</dbReference>
<evidence type="ECO:0000256" key="5">
    <source>
        <dbReference type="ARBA" id="ARBA00022525"/>
    </source>
</evidence>
<evidence type="ECO:0000313" key="19">
    <source>
        <dbReference type="EMBL" id="TDZ34877.1"/>
    </source>
</evidence>